<dbReference type="Pfam" id="PF14525">
    <property type="entry name" value="AraC_binding_2"/>
    <property type="match status" value="1"/>
</dbReference>
<evidence type="ECO:0000259" key="4">
    <source>
        <dbReference type="PROSITE" id="PS01124"/>
    </source>
</evidence>
<evidence type="ECO:0000313" key="6">
    <source>
        <dbReference type="Proteomes" id="UP000325797"/>
    </source>
</evidence>
<keyword evidence="3" id="KW-0804">Transcription</keyword>
<dbReference type="InterPro" id="IPR009057">
    <property type="entry name" value="Homeodomain-like_sf"/>
</dbReference>
<dbReference type="PROSITE" id="PS00041">
    <property type="entry name" value="HTH_ARAC_FAMILY_1"/>
    <property type="match status" value="1"/>
</dbReference>
<dbReference type="SUPFAM" id="SSF46689">
    <property type="entry name" value="Homeodomain-like"/>
    <property type="match status" value="1"/>
</dbReference>
<dbReference type="InterPro" id="IPR018062">
    <property type="entry name" value="HTH_AraC-typ_CS"/>
</dbReference>
<keyword evidence="2" id="KW-0238">DNA-binding</keyword>
<dbReference type="PANTHER" id="PTHR46796">
    <property type="entry name" value="HTH-TYPE TRANSCRIPTIONAL ACTIVATOR RHAS-RELATED"/>
    <property type="match status" value="1"/>
</dbReference>
<evidence type="ECO:0000256" key="2">
    <source>
        <dbReference type="ARBA" id="ARBA00023125"/>
    </source>
</evidence>
<evidence type="ECO:0000313" key="5">
    <source>
        <dbReference type="EMBL" id="QEX22958.1"/>
    </source>
</evidence>
<dbReference type="AlphaFoldDB" id="A0A5J6MYY4"/>
<organism evidence="5 6">
    <name type="scientific">Hypericibacter adhaerens</name>
    <dbReference type="NCBI Taxonomy" id="2602016"/>
    <lineage>
        <taxon>Bacteria</taxon>
        <taxon>Pseudomonadati</taxon>
        <taxon>Pseudomonadota</taxon>
        <taxon>Alphaproteobacteria</taxon>
        <taxon>Rhodospirillales</taxon>
        <taxon>Dongiaceae</taxon>
        <taxon>Hypericibacter</taxon>
    </lineage>
</organism>
<keyword evidence="1" id="KW-0805">Transcription regulation</keyword>
<sequence length="309" mass="35305">MPAESTVDVWREYMAEVYYSVDVKPRLDDFVSGEMIELPLGRLGLSNFRANQQRVFRYAEAAKSDSADNFVFLFPIREKLYFDQRGRAGFIDPGNVVILRSSEFYEAACPDGFENVTIKVPAPLMRSRVPAIDDLCAQFDVANPVLGAIVSDMALKLMRSESEWPSGIASQLSENILDLLGLMLDSAEHKGHRDFDDRSLMAAMFKRICGYLRENLGDHELSPVAVALNHRISLRYLHKLFERNGTTFGRWLMEVRLQEARRRILSDPQHAMTLQWIAFSCGFTSQSHFSTQYRARFNETPRETRLSSS</sequence>
<dbReference type="RefSeq" id="WP_151118395.1">
    <property type="nucleotide sequence ID" value="NZ_CP042582.1"/>
</dbReference>
<dbReference type="Proteomes" id="UP000325797">
    <property type="component" value="Chromosome"/>
</dbReference>
<dbReference type="InterPro" id="IPR035418">
    <property type="entry name" value="AraC-bd_2"/>
</dbReference>
<dbReference type="Pfam" id="PF12833">
    <property type="entry name" value="HTH_18"/>
    <property type="match status" value="1"/>
</dbReference>
<dbReference type="KEGG" id="hadh:FRZ61_28920"/>
<name>A0A5J6MYY4_9PROT</name>
<dbReference type="PANTHER" id="PTHR46796:SF6">
    <property type="entry name" value="ARAC SUBFAMILY"/>
    <property type="match status" value="1"/>
</dbReference>
<dbReference type="GO" id="GO:0043565">
    <property type="term" value="F:sequence-specific DNA binding"/>
    <property type="evidence" value="ECO:0007669"/>
    <property type="project" value="InterPro"/>
</dbReference>
<reference evidence="5 6" key="1">
    <citation type="submission" date="2019-08" db="EMBL/GenBank/DDBJ databases">
        <title>Hyperibacter terrae gen. nov., sp. nov. and Hyperibacter viscosus sp. nov., two new members in the family Rhodospirillaceae isolated from the rhizosphere of Hypericum perforatum.</title>
        <authorList>
            <person name="Noviana Z."/>
        </authorList>
    </citation>
    <scope>NUCLEOTIDE SEQUENCE [LARGE SCALE GENOMIC DNA]</scope>
    <source>
        <strain evidence="5 6">R5959</strain>
    </source>
</reference>
<evidence type="ECO:0000256" key="3">
    <source>
        <dbReference type="ARBA" id="ARBA00023163"/>
    </source>
</evidence>
<accession>A0A5J6MYY4</accession>
<protein>
    <submittedName>
        <fullName evidence="5">AraC family transcriptional regulator</fullName>
    </submittedName>
</protein>
<dbReference type="GO" id="GO:0003700">
    <property type="term" value="F:DNA-binding transcription factor activity"/>
    <property type="evidence" value="ECO:0007669"/>
    <property type="project" value="InterPro"/>
</dbReference>
<dbReference type="PROSITE" id="PS01124">
    <property type="entry name" value="HTH_ARAC_FAMILY_2"/>
    <property type="match status" value="1"/>
</dbReference>
<dbReference type="OrthoDB" id="5295469at2"/>
<dbReference type="InterPro" id="IPR018060">
    <property type="entry name" value="HTH_AraC"/>
</dbReference>
<keyword evidence="6" id="KW-1185">Reference proteome</keyword>
<dbReference type="InterPro" id="IPR050204">
    <property type="entry name" value="AraC_XylS_family_regulators"/>
</dbReference>
<dbReference type="EMBL" id="CP042582">
    <property type="protein sequence ID" value="QEX22958.1"/>
    <property type="molecule type" value="Genomic_DNA"/>
</dbReference>
<evidence type="ECO:0000256" key="1">
    <source>
        <dbReference type="ARBA" id="ARBA00023015"/>
    </source>
</evidence>
<feature type="domain" description="HTH araC/xylS-type" evidence="4">
    <location>
        <begin position="206"/>
        <end position="307"/>
    </location>
</feature>
<proteinExistence type="predicted"/>
<dbReference type="SMART" id="SM00342">
    <property type="entry name" value="HTH_ARAC"/>
    <property type="match status" value="1"/>
</dbReference>
<dbReference type="Gene3D" id="1.10.10.60">
    <property type="entry name" value="Homeodomain-like"/>
    <property type="match status" value="1"/>
</dbReference>
<gene>
    <name evidence="5" type="ORF">FRZ61_28920</name>
</gene>